<dbReference type="AlphaFoldDB" id="A0A8J3W1D9"/>
<organism evidence="2 3">
    <name type="scientific">Sphaerimonospora thailandensis</name>
    <dbReference type="NCBI Taxonomy" id="795644"/>
    <lineage>
        <taxon>Bacteria</taxon>
        <taxon>Bacillati</taxon>
        <taxon>Actinomycetota</taxon>
        <taxon>Actinomycetes</taxon>
        <taxon>Streptosporangiales</taxon>
        <taxon>Streptosporangiaceae</taxon>
        <taxon>Sphaerimonospora</taxon>
    </lineage>
</organism>
<protein>
    <submittedName>
        <fullName evidence="2">Uncharacterized protein</fullName>
    </submittedName>
</protein>
<feature type="transmembrane region" description="Helical" evidence="1">
    <location>
        <begin position="94"/>
        <end position="111"/>
    </location>
</feature>
<sequence>MTTEQIRRSGPLRWTGMGKLVSFYRYFAFNAPKTTTAGGMALLAATAVAQMSLLIRHSAAPAYVVVWFLLMIIGSLLAAFAMSVGSVPALTRSGWALGSAVSLASIAMYFVSRAVGLPGLPQMLGHWHYPLGNVTLAIGLFFLALHFSVVTGMNVAYPRTRGWHD</sequence>
<feature type="transmembrane region" description="Helical" evidence="1">
    <location>
        <begin position="61"/>
        <end position="82"/>
    </location>
</feature>
<evidence type="ECO:0000313" key="3">
    <source>
        <dbReference type="Proteomes" id="UP000610966"/>
    </source>
</evidence>
<proteinExistence type="predicted"/>
<keyword evidence="1" id="KW-0472">Membrane</keyword>
<dbReference type="RefSeq" id="WP_204018299.1">
    <property type="nucleotide sequence ID" value="NZ_BOOG01000056.1"/>
</dbReference>
<keyword evidence="1" id="KW-0812">Transmembrane</keyword>
<dbReference type="Proteomes" id="UP000610966">
    <property type="component" value="Unassembled WGS sequence"/>
</dbReference>
<feature type="transmembrane region" description="Helical" evidence="1">
    <location>
        <begin position="131"/>
        <end position="157"/>
    </location>
</feature>
<feature type="transmembrane region" description="Helical" evidence="1">
    <location>
        <begin position="35"/>
        <end position="55"/>
    </location>
</feature>
<dbReference type="EMBL" id="BOOG01000056">
    <property type="protein sequence ID" value="GIH72647.1"/>
    <property type="molecule type" value="Genomic_DNA"/>
</dbReference>
<reference evidence="2" key="1">
    <citation type="submission" date="2021-01" db="EMBL/GenBank/DDBJ databases">
        <title>Whole genome shotgun sequence of Sphaerimonospora thailandensis NBRC 107569.</title>
        <authorList>
            <person name="Komaki H."/>
            <person name="Tamura T."/>
        </authorList>
    </citation>
    <scope>NUCLEOTIDE SEQUENCE</scope>
    <source>
        <strain evidence="2">NBRC 107569</strain>
    </source>
</reference>
<accession>A0A8J3W1D9</accession>
<evidence type="ECO:0000256" key="1">
    <source>
        <dbReference type="SAM" id="Phobius"/>
    </source>
</evidence>
<comment type="caution">
    <text evidence="2">The sequence shown here is derived from an EMBL/GenBank/DDBJ whole genome shotgun (WGS) entry which is preliminary data.</text>
</comment>
<gene>
    <name evidence="2" type="ORF">Mth01_49000</name>
</gene>
<evidence type="ECO:0000313" key="2">
    <source>
        <dbReference type="EMBL" id="GIH72647.1"/>
    </source>
</evidence>
<keyword evidence="3" id="KW-1185">Reference proteome</keyword>
<keyword evidence="1" id="KW-1133">Transmembrane helix</keyword>
<name>A0A8J3W1D9_9ACTN</name>